<accession>A0ABN9PNH6</accession>
<protein>
    <submittedName>
        <fullName evidence="1">Uncharacterized protein</fullName>
    </submittedName>
</protein>
<organism evidence="1 2">
    <name type="scientific">Prorocentrum cordatum</name>
    <dbReference type="NCBI Taxonomy" id="2364126"/>
    <lineage>
        <taxon>Eukaryota</taxon>
        <taxon>Sar</taxon>
        <taxon>Alveolata</taxon>
        <taxon>Dinophyceae</taxon>
        <taxon>Prorocentrales</taxon>
        <taxon>Prorocentraceae</taxon>
        <taxon>Prorocentrum</taxon>
    </lineage>
</organism>
<proteinExistence type="predicted"/>
<gene>
    <name evidence="1" type="ORF">PCOR1329_LOCUS3384</name>
</gene>
<dbReference type="Proteomes" id="UP001189429">
    <property type="component" value="Unassembled WGS sequence"/>
</dbReference>
<evidence type="ECO:0000313" key="1">
    <source>
        <dbReference type="EMBL" id="CAK0792939.1"/>
    </source>
</evidence>
<sequence length="252" mass="27558">RHIYPSPIKGAEGALGNFHFCRGVHWLRRIRRAAIARSRGVVDRVLCNEQRLPLGPRIGNVICGVKGIVVGEGAAFADLPMKTDGDDRRARKSAVPVMRPNHGRQAASAFGARPAIQDDAVGCCDMVEGPSLRVVDIDDLPNAVVRKRRPEAACAFPEITCPVRLFFAAVLFAAVESSAKKECDDMCLATALRNLGRKALQRVQMPRRDSGPAKCVARVFFHFVAVEVLEDGCDVIDGDQRCQFDGTIRLLQ</sequence>
<reference evidence="1" key="1">
    <citation type="submission" date="2023-10" db="EMBL/GenBank/DDBJ databases">
        <authorList>
            <person name="Chen Y."/>
            <person name="Shah S."/>
            <person name="Dougan E. K."/>
            <person name="Thang M."/>
            <person name="Chan C."/>
        </authorList>
    </citation>
    <scope>NUCLEOTIDE SEQUENCE [LARGE SCALE GENOMIC DNA]</scope>
</reference>
<comment type="caution">
    <text evidence="1">The sequence shown here is derived from an EMBL/GenBank/DDBJ whole genome shotgun (WGS) entry which is preliminary data.</text>
</comment>
<feature type="non-terminal residue" evidence="1">
    <location>
        <position position="1"/>
    </location>
</feature>
<name>A0ABN9PNH6_9DINO</name>
<evidence type="ECO:0000313" key="2">
    <source>
        <dbReference type="Proteomes" id="UP001189429"/>
    </source>
</evidence>
<feature type="non-terminal residue" evidence="1">
    <location>
        <position position="252"/>
    </location>
</feature>
<dbReference type="EMBL" id="CAUYUJ010000869">
    <property type="protein sequence ID" value="CAK0792939.1"/>
    <property type="molecule type" value="Genomic_DNA"/>
</dbReference>
<keyword evidence="2" id="KW-1185">Reference proteome</keyword>